<gene>
    <name evidence="1" type="ORF">Smic_81430</name>
</gene>
<accession>A0A7J0D668</accession>
<name>A0A7J0D668_STRMI</name>
<reference evidence="1 2" key="1">
    <citation type="submission" date="2020-05" db="EMBL/GenBank/DDBJ databases">
        <title>Whole genome shotgun sequence of Streptomyces microflavus NBRC 13062.</title>
        <authorList>
            <person name="Komaki H."/>
            <person name="Tamura T."/>
        </authorList>
    </citation>
    <scope>NUCLEOTIDE SEQUENCE [LARGE SCALE GENOMIC DNA]</scope>
    <source>
        <strain evidence="1 2">NBRC 13062</strain>
    </source>
</reference>
<protein>
    <submittedName>
        <fullName evidence="1">Uncharacterized protein</fullName>
    </submittedName>
</protein>
<proteinExistence type="predicted"/>
<comment type="caution">
    <text evidence="1">The sequence shown here is derived from an EMBL/GenBank/DDBJ whole genome shotgun (WGS) entry which is preliminary data.</text>
</comment>
<dbReference type="Proteomes" id="UP000498740">
    <property type="component" value="Unassembled WGS sequence"/>
</dbReference>
<evidence type="ECO:0000313" key="2">
    <source>
        <dbReference type="Proteomes" id="UP000498740"/>
    </source>
</evidence>
<sequence>MSGAELFQEDALARMLNAHAARWQRETATYGYEVKGNLRAREERSWRREWAEENAYDFGSSTVNAGVSSISPPQ</sequence>
<evidence type="ECO:0000313" key="1">
    <source>
        <dbReference type="EMBL" id="GFN09587.1"/>
    </source>
</evidence>
<organism evidence="1 2">
    <name type="scientific">Streptomyces microflavus</name>
    <name type="common">Streptomyces lipmanii</name>
    <dbReference type="NCBI Taxonomy" id="1919"/>
    <lineage>
        <taxon>Bacteria</taxon>
        <taxon>Bacillati</taxon>
        <taxon>Actinomycetota</taxon>
        <taxon>Actinomycetes</taxon>
        <taxon>Kitasatosporales</taxon>
        <taxon>Streptomycetaceae</taxon>
        <taxon>Streptomyces</taxon>
    </lineage>
</organism>
<dbReference type="EMBL" id="BLWD01000002">
    <property type="protein sequence ID" value="GFN09587.1"/>
    <property type="molecule type" value="Genomic_DNA"/>
</dbReference>
<dbReference type="AlphaFoldDB" id="A0A7J0D668"/>